<reference evidence="4 5" key="1">
    <citation type="submission" date="2023-01" db="EMBL/GenBank/DDBJ databases">
        <authorList>
            <person name="Kreplak J."/>
        </authorList>
    </citation>
    <scope>NUCLEOTIDE SEQUENCE [LARGE SCALE GENOMIC DNA]</scope>
</reference>
<evidence type="ECO:0000256" key="3">
    <source>
        <dbReference type="ARBA" id="ARBA00023315"/>
    </source>
</evidence>
<proteinExistence type="inferred from homology"/>
<dbReference type="PANTHER" id="PTHR31623:SF122">
    <property type="entry name" value="HXXXD-TYPE ACYL-TRANSFERASE FAMILY PROTEIN"/>
    <property type="match status" value="1"/>
</dbReference>
<dbReference type="Proteomes" id="UP001157006">
    <property type="component" value="Chromosome 6"/>
</dbReference>
<sequence>MEMEIMSREFIKPSTPTPPRLRNFPISFIDHITFRYYVPLLFFYNDTKLCDQQSKISHLKSSLSRTLSMYYPFAGRFKDQRSIECNDKGVPFLVANITRTKLSTILENPNEKLLNPLFPDDLQWKMMEWNESILIFQINCFSCGGIVISVCACHKIIDTTTAFNFMNDWSKLNREQELESKSTLASLLPYNLLCAGDTIFSLGNLPNFPEVDFVIEKTIVRKRFVFEASKLKLLKNLVNFNSHVVENPTRVEVVTALIYKCMVSTLGLNFKTTSLQMAVNLRTRMNPPLSNKCVGNLVWILFVINPELHDLEFRIRQGLREFCEVYLKKLGGKEKDLSFICECLKQLTTTVSKSDNNQSLIAFASWCKFPMYEADFGWGKPIWVTTSACPARNAIILMDTRDGDGIEVIVSMEENDMVRFECNVELLQYGSLNPSIV</sequence>
<evidence type="ECO:0000313" key="4">
    <source>
        <dbReference type="EMBL" id="CAI8617013.1"/>
    </source>
</evidence>
<dbReference type="PANTHER" id="PTHR31623">
    <property type="entry name" value="F21J9.9"/>
    <property type="match status" value="1"/>
</dbReference>
<comment type="similarity">
    <text evidence="1">Belongs to the plant acyltransferase family.</text>
</comment>
<evidence type="ECO:0000313" key="5">
    <source>
        <dbReference type="Proteomes" id="UP001157006"/>
    </source>
</evidence>
<organism evidence="4 5">
    <name type="scientific">Vicia faba</name>
    <name type="common">Broad bean</name>
    <name type="synonym">Faba vulgaris</name>
    <dbReference type="NCBI Taxonomy" id="3906"/>
    <lineage>
        <taxon>Eukaryota</taxon>
        <taxon>Viridiplantae</taxon>
        <taxon>Streptophyta</taxon>
        <taxon>Embryophyta</taxon>
        <taxon>Tracheophyta</taxon>
        <taxon>Spermatophyta</taxon>
        <taxon>Magnoliopsida</taxon>
        <taxon>eudicotyledons</taxon>
        <taxon>Gunneridae</taxon>
        <taxon>Pentapetalae</taxon>
        <taxon>rosids</taxon>
        <taxon>fabids</taxon>
        <taxon>Fabales</taxon>
        <taxon>Fabaceae</taxon>
        <taxon>Papilionoideae</taxon>
        <taxon>50 kb inversion clade</taxon>
        <taxon>NPAAA clade</taxon>
        <taxon>Hologalegina</taxon>
        <taxon>IRL clade</taxon>
        <taxon>Fabeae</taxon>
        <taxon>Vicia</taxon>
    </lineage>
</organism>
<name>A0AAV1B612_VICFA</name>
<gene>
    <name evidence="4" type="ORF">VFH_VI056160</name>
</gene>
<evidence type="ECO:0000256" key="2">
    <source>
        <dbReference type="ARBA" id="ARBA00022679"/>
    </source>
</evidence>
<dbReference type="InterPro" id="IPR023213">
    <property type="entry name" value="CAT-like_dom_sf"/>
</dbReference>
<dbReference type="Pfam" id="PF02458">
    <property type="entry name" value="Transferase"/>
    <property type="match status" value="1"/>
</dbReference>
<keyword evidence="5" id="KW-1185">Reference proteome</keyword>
<accession>A0AAV1B612</accession>
<dbReference type="Gene3D" id="3.30.559.10">
    <property type="entry name" value="Chloramphenicol acetyltransferase-like domain"/>
    <property type="match status" value="2"/>
</dbReference>
<dbReference type="GO" id="GO:0016746">
    <property type="term" value="F:acyltransferase activity"/>
    <property type="evidence" value="ECO:0007669"/>
    <property type="project" value="UniProtKB-KW"/>
</dbReference>
<keyword evidence="2" id="KW-0808">Transferase</keyword>
<dbReference type="AlphaFoldDB" id="A0AAV1B612"/>
<evidence type="ECO:0000256" key="1">
    <source>
        <dbReference type="ARBA" id="ARBA00009861"/>
    </source>
</evidence>
<keyword evidence="3" id="KW-0012">Acyltransferase</keyword>
<dbReference type="EMBL" id="OX451741">
    <property type="protein sequence ID" value="CAI8617013.1"/>
    <property type="molecule type" value="Genomic_DNA"/>
</dbReference>
<protein>
    <submittedName>
        <fullName evidence="4">Uncharacterized protein</fullName>
    </submittedName>
</protein>